<dbReference type="InterPro" id="IPR029058">
    <property type="entry name" value="AB_hydrolase_fold"/>
</dbReference>
<dbReference type="Pfam" id="PF04083">
    <property type="entry name" value="Abhydro_lipase"/>
    <property type="match status" value="1"/>
</dbReference>
<feature type="domain" description="Partial AB-hydrolase lipase" evidence="4">
    <location>
        <begin position="55"/>
        <end position="113"/>
    </location>
</feature>
<dbReference type="PANTHER" id="PTHR11005">
    <property type="entry name" value="LYSOSOMAL ACID LIPASE-RELATED"/>
    <property type="match status" value="1"/>
</dbReference>
<reference evidence="5" key="1">
    <citation type="submission" date="2025-05" db="UniProtKB">
        <authorList>
            <consortium name="EnsemblMetazoa"/>
        </authorList>
    </citation>
    <scope>IDENTIFICATION</scope>
</reference>
<dbReference type="RefSeq" id="XP_050512208.1">
    <property type="nucleotide sequence ID" value="XM_050656251.1"/>
</dbReference>
<keyword evidence="2" id="KW-0378">Hydrolase</keyword>
<keyword evidence="2" id="KW-0443">Lipid metabolism</keyword>
<name>A0ABM5KPT8_DIAVI</name>
<dbReference type="EnsemblMetazoa" id="XM_050656251.1">
    <property type="protein sequence ID" value="XP_050512208.1"/>
    <property type="gene ID" value="LOC126888194"/>
</dbReference>
<organism evidence="5 6">
    <name type="scientific">Diabrotica virgifera virgifera</name>
    <name type="common">western corn rootworm</name>
    <dbReference type="NCBI Taxonomy" id="50390"/>
    <lineage>
        <taxon>Eukaryota</taxon>
        <taxon>Metazoa</taxon>
        <taxon>Ecdysozoa</taxon>
        <taxon>Arthropoda</taxon>
        <taxon>Hexapoda</taxon>
        <taxon>Insecta</taxon>
        <taxon>Pterygota</taxon>
        <taxon>Neoptera</taxon>
        <taxon>Endopterygota</taxon>
        <taxon>Coleoptera</taxon>
        <taxon>Polyphaga</taxon>
        <taxon>Cucujiformia</taxon>
        <taxon>Chrysomeloidea</taxon>
        <taxon>Chrysomelidae</taxon>
        <taxon>Galerucinae</taxon>
        <taxon>Diabroticina</taxon>
        <taxon>Diabroticites</taxon>
        <taxon>Diabrotica</taxon>
    </lineage>
</organism>
<dbReference type="Gene3D" id="3.40.50.1820">
    <property type="entry name" value="alpha/beta hydrolase"/>
    <property type="match status" value="1"/>
</dbReference>
<dbReference type="PIRSF" id="PIRSF000862">
    <property type="entry name" value="Steryl_ester_lip"/>
    <property type="match status" value="1"/>
</dbReference>
<proteinExistence type="inferred from homology"/>
<evidence type="ECO:0000256" key="2">
    <source>
        <dbReference type="PIRNR" id="PIRNR000862"/>
    </source>
</evidence>
<keyword evidence="3" id="KW-0732">Signal</keyword>
<keyword evidence="6" id="KW-1185">Reference proteome</keyword>
<feature type="signal peptide" evidence="3">
    <location>
        <begin position="1"/>
        <end position="24"/>
    </location>
</feature>
<evidence type="ECO:0000256" key="3">
    <source>
        <dbReference type="SAM" id="SignalP"/>
    </source>
</evidence>
<keyword evidence="2" id="KW-0442">Lipid degradation</keyword>
<dbReference type="InterPro" id="IPR025483">
    <property type="entry name" value="Lipase_euk"/>
</dbReference>
<accession>A0ABM5KPT8</accession>
<feature type="chain" id="PRO_5045903792" description="Lipase" evidence="3">
    <location>
        <begin position="25"/>
        <end position="420"/>
    </location>
</feature>
<evidence type="ECO:0000256" key="1">
    <source>
        <dbReference type="ARBA" id="ARBA00010701"/>
    </source>
</evidence>
<sequence>MMFKCSTILTTLLLIFLMTISVESDSSEDTNRCKGFEEYRGQIDCKYNPDDYLDVPQIIARHGYPVEIHIVTTSDGYLLTLHRIIGSKNGIKGKQPVLLSHGVLGSSADWILDGDTALGYLLADNGYDVWMKNDRGNIYSKGHVSLPNWSAQYWNFSFHEMGIYDLPAIVSYISNVTGKGGDLLYIGHSMGTTQFFVFSSLFPKLAAKHIKLMVGLAPTAYMTHIRSPIRYLAPFSNDLNWLAKHLGITEIKRESKFFEMLTFICETFQSKKICSNVLFLLCPSERNETNTAILPTIFAHDPAGSSVKNFIHYAQEIKDHGNFQYFDYGAKQNMIIYGNATPPSYPIKNIQVPIYLVYAPNDMMTSSIDVLRLSKKLRNLAGLYKVPDNDFTHLDYIFGKYVYQLVYKPILKVLRNYTDV</sequence>
<evidence type="ECO:0000313" key="5">
    <source>
        <dbReference type="EnsemblMetazoa" id="XP_050512208.1"/>
    </source>
</evidence>
<dbReference type="InterPro" id="IPR006693">
    <property type="entry name" value="AB_hydrolase_lipase"/>
</dbReference>
<dbReference type="Proteomes" id="UP001652700">
    <property type="component" value="Unplaced"/>
</dbReference>
<evidence type="ECO:0000259" key="4">
    <source>
        <dbReference type="Pfam" id="PF04083"/>
    </source>
</evidence>
<comment type="similarity">
    <text evidence="1 2">Belongs to the AB hydrolase superfamily. Lipase family.</text>
</comment>
<protein>
    <recommendedName>
        <fullName evidence="2">Lipase</fullName>
    </recommendedName>
</protein>
<dbReference type="GeneID" id="126888194"/>
<dbReference type="SUPFAM" id="SSF53474">
    <property type="entry name" value="alpha/beta-Hydrolases"/>
    <property type="match status" value="1"/>
</dbReference>
<evidence type="ECO:0000313" key="6">
    <source>
        <dbReference type="Proteomes" id="UP001652700"/>
    </source>
</evidence>